<feature type="domain" description="CSC1/OSCA1-like 7TM region" evidence="9">
    <location>
        <begin position="449"/>
        <end position="722"/>
    </location>
</feature>
<keyword evidence="3" id="KW-0813">Transport</keyword>
<dbReference type="EMBL" id="NBII01000003">
    <property type="protein sequence ID" value="PAV20349.1"/>
    <property type="molecule type" value="Genomic_DNA"/>
</dbReference>
<dbReference type="GO" id="GO:0005886">
    <property type="term" value="C:plasma membrane"/>
    <property type="evidence" value="ECO:0007669"/>
    <property type="project" value="TreeGrafter"/>
</dbReference>
<dbReference type="Proteomes" id="UP000217199">
    <property type="component" value="Unassembled WGS sequence"/>
</dbReference>
<feature type="transmembrane region" description="Helical" evidence="8">
    <location>
        <begin position="703"/>
        <end position="726"/>
    </location>
</feature>
<evidence type="ECO:0000259" key="11">
    <source>
        <dbReference type="Pfam" id="PF13967"/>
    </source>
</evidence>
<dbReference type="InterPro" id="IPR022257">
    <property type="entry name" value="PHM7_ext"/>
</dbReference>
<keyword evidence="6 8" id="KW-0472">Membrane</keyword>
<feature type="region of interest" description="Disordered" evidence="7">
    <location>
        <begin position="890"/>
        <end position="919"/>
    </location>
</feature>
<evidence type="ECO:0000313" key="13">
    <source>
        <dbReference type="EMBL" id="PAV20349.1"/>
    </source>
</evidence>
<evidence type="ECO:0000259" key="10">
    <source>
        <dbReference type="Pfam" id="PF12621"/>
    </source>
</evidence>
<feature type="compositionally biased region" description="Basic and acidic residues" evidence="7">
    <location>
        <begin position="891"/>
        <end position="911"/>
    </location>
</feature>
<evidence type="ECO:0000313" key="14">
    <source>
        <dbReference type="Proteomes" id="UP000217199"/>
    </source>
</evidence>
<feature type="compositionally biased region" description="Low complexity" evidence="7">
    <location>
        <begin position="789"/>
        <end position="801"/>
    </location>
</feature>
<evidence type="ECO:0000256" key="6">
    <source>
        <dbReference type="ARBA" id="ARBA00023136"/>
    </source>
</evidence>
<organism evidence="13 14">
    <name type="scientific">Pyrrhoderma noxium</name>
    <dbReference type="NCBI Taxonomy" id="2282107"/>
    <lineage>
        <taxon>Eukaryota</taxon>
        <taxon>Fungi</taxon>
        <taxon>Dikarya</taxon>
        <taxon>Basidiomycota</taxon>
        <taxon>Agaricomycotina</taxon>
        <taxon>Agaricomycetes</taxon>
        <taxon>Hymenochaetales</taxon>
        <taxon>Hymenochaetaceae</taxon>
        <taxon>Pyrrhoderma</taxon>
    </lineage>
</organism>
<feature type="region of interest" description="Disordered" evidence="7">
    <location>
        <begin position="266"/>
        <end position="293"/>
    </location>
</feature>
<feature type="compositionally biased region" description="Acidic residues" evidence="7">
    <location>
        <begin position="842"/>
        <end position="851"/>
    </location>
</feature>
<comment type="subcellular location">
    <subcellularLocation>
        <location evidence="1">Membrane</location>
        <topology evidence="1">Multi-pass membrane protein</topology>
    </subcellularLocation>
</comment>
<feature type="domain" description="CSC1/OSCA1-like N-terminal transmembrane" evidence="11">
    <location>
        <begin position="17"/>
        <end position="166"/>
    </location>
</feature>
<feature type="transmembrane region" description="Helical" evidence="8">
    <location>
        <begin position="738"/>
        <end position="755"/>
    </location>
</feature>
<dbReference type="InterPro" id="IPR032880">
    <property type="entry name" value="CSC1/OSCA1-like_N"/>
</dbReference>
<feature type="transmembrane region" description="Helical" evidence="8">
    <location>
        <begin position="102"/>
        <end position="125"/>
    </location>
</feature>
<dbReference type="AlphaFoldDB" id="A0A286ULE2"/>
<evidence type="ECO:0000256" key="8">
    <source>
        <dbReference type="SAM" id="Phobius"/>
    </source>
</evidence>
<feature type="compositionally biased region" description="Basic and acidic residues" evidence="7">
    <location>
        <begin position="827"/>
        <end position="841"/>
    </location>
</feature>
<feature type="transmembrane region" description="Helical" evidence="8">
    <location>
        <begin position="543"/>
        <end position="568"/>
    </location>
</feature>
<keyword evidence="5 8" id="KW-1133">Transmembrane helix</keyword>
<dbReference type="FunCoup" id="A0A286ULE2">
    <property type="interactions" value="66"/>
</dbReference>
<gene>
    <name evidence="13" type="ORF">PNOK_0297600</name>
</gene>
<feature type="transmembrane region" description="Helical" evidence="8">
    <location>
        <begin position="588"/>
        <end position="616"/>
    </location>
</feature>
<dbReference type="Pfam" id="PF13967">
    <property type="entry name" value="RSN1_TM"/>
    <property type="match status" value="1"/>
</dbReference>
<sequence>MSTVDRDTATSASTKSFETSLWLNAAVFGIMIVSFTVLRKRFKTIYEPRTFLTPENKRSPSLSSHLLAWPLAVWKADYHDILRQNGMDAFFFVHFLRMLTKILLPIWLISWVVLLPLTSVNMNSGKTGLDKFTFGSVTSDQSKRYAGHIILVWFFTIWIGYNIKKEMSYFVTTRQLFLVSPEYASTAQANTILVTGVPRRLLSERSLAKLFSYLPGGVKQVWLNRDLKELPDLYDRRMKACNKLESAETALLKAATKAYAKQVKAATKSGKGNDKEHGPPTLESLVPEKDRPSHKLPPWKLPFALPFTGTKVDTIEWARKEIEETTAELEKGRATLRREADFSKKNEAIGTGAKVGGMMGLVSKVNKINGKSQETDSQSLDENTVEQEYPPLNSAFVLFHNQIAAHLAASSLIHHGPYQMSDKYINVAPDDVIWGNLGLNPYEKKIRLAFSYAATAGLIILWAFPVAFCGALSNITGLSEKYHWLSWLGGLPPTVTGLIQGILPQVLLAVLMMLLPIVLRLLAKFEGIPRKTGLELSLMTRYFLFQIIHGFLIVTLSSGIIAALPQLTSNPTSIPSILAENLPQASNFFLTYIVLQGLSGTAGGFLQAVPLIIYYAKLFILGSTPRSVYSIKYTLRSVAWGTLFPAITLITAITITYSVISPIINGLACFSFFLFYMLYKYLFLYQLDQPPAGDTGGLFFPKAIQHLFVGLYIQQICLAALFFLAQDENSKPSAVPEGALMIVLIIFTIGFHLIINNSYGPLINYLPLSLAEKANGYQGDSGNAQIAVPPGSGSPLSSESSIAKQRAVEGSTSGAAGKKSSDVASYDAERTERAGLVRPDNEESGETEEEHSDFYHPAAVEPQRVIWIPTDRLGFSKGEVNGCIDAGVDASSDHAEMNEKGHVDINDHPPEKAQVQDAL</sequence>
<dbReference type="InterPro" id="IPR003864">
    <property type="entry name" value="CSC1/OSCA1-like_7TM"/>
</dbReference>
<reference evidence="13 14" key="1">
    <citation type="journal article" date="2017" name="Mol. Ecol.">
        <title>Comparative and population genomic landscape of Phellinus noxius: A hypervariable fungus causing root rot in trees.</title>
        <authorList>
            <person name="Chung C.L."/>
            <person name="Lee T.J."/>
            <person name="Akiba M."/>
            <person name="Lee H.H."/>
            <person name="Kuo T.H."/>
            <person name="Liu D."/>
            <person name="Ke H.M."/>
            <person name="Yokoi T."/>
            <person name="Roa M.B."/>
            <person name="Lu M.J."/>
            <person name="Chang Y.Y."/>
            <person name="Ann P.J."/>
            <person name="Tsai J.N."/>
            <person name="Chen C.Y."/>
            <person name="Tzean S.S."/>
            <person name="Ota Y."/>
            <person name="Hattori T."/>
            <person name="Sahashi N."/>
            <person name="Liou R.F."/>
            <person name="Kikuchi T."/>
            <person name="Tsai I.J."/>
        </authorList>
    </citation>
    <scope>NUCLEOTIDE SEQUENCE [LARGE SCALE GENOMIC DNA]</scope>
    <source>
        <strain evidence="13 14">FFPRI411160</strain>
    </source>
</reference>
<evidence type="ECO:0000256" key="2">
    <source>
        <dbReference type="ARBA" id="ARBA00007779"/>
    </source>
</evidence>
<evidence type="ECO:0000256" key="3">
    <source>
        <dbReference type="ARBA" id="ARBA00022448"/>
    </source>
</evidence>
<evidence type="ECO:0000259" key="12">
    <source>
        <dbReference type="Pfam" id="PF14703"/>
    </source>
</evidence>
<evidence type="ECO:0000256" key="7">
    <source>
        <dbReference type="SAM" id="MobiDB-lite"/>
    </source>
</evidence>
<dbReference type="Pfam" id="PF14703">
    <property type="entry name" value="PHM7_cyt"/>
    <property type="match status" value="1"/>
</dbReference>
<protein>
    <submittedName>
        <fullName evidence="13">Uncharacterized protein</fullName>
    </submittedName>
</protein>
<name>A0A286ULE2_9AGAM</name>
<feature type="transmembrane region" description="Helical" evidence="8">
    <location>
        <begin position="449"/>
        <end position="475"/>
    </location>
</feature>
<evidence type="ECO:0000259" key="9">
    <source>
        <dbReference type="Pfam" id="PF02714"/>
    </source>
</evidence>
<feature type="transmembrane region" description="Helical" evidence="8">
    <location>
        <begin position="20"/>
        <end position="38"/>
    </location>
</feature>
<dbReference type="InterPro" id="IPR045122">
    <property type="entry name" value="Csc1-like"/>
</dbReference>
<feature type="domain" description="CSC1/OSCA1-like cytosolic" evidence="12">
    <location>
        <begin position="190"/>
        <end position="338"/>
    </location>
</feature>
<keyword evidence="4 8" id="KW-0812">Transmembrane</keyword>
<dbReference type="STRING" id="2282107.A0A286ULE2"/>
<dbReference type="PANTHER" id="PTHR13018">
    <property type="entry name" value="PROBABLE MEMBRANE PROTEIN DUF221-RELATED"/>
    <property type="match status" value="1"/>
</dbReference>
<proteinExistence type="inferred from homology"/>
<accession>A0A286ULE2</accession>
<feature type="region of interest" description="Disordered" evidence="7">
    <location>
        <begin position="781"/>
        <end position="857"/>
    </location>
</feature>
<feature type="domain" description="10TM putative phosphate transporter extracellular tail" evidence="10">
    <location>
        <begin position="832"/>
        <end position="910"/>
    </location>
</feature>
<dbReference type="OrthoDB" id="1076608at2759"/>
<dbReference type="Pfam" id="PF02714">
    <property type="entry name" value="RSN1_7TM"/>
    <property type="match status" value="1"/>
</dbReference>
<dbReference type="PANTHER" id="PTHR13018:SF143">
    <property type="entry name" value="CSC1_OSCA1-LIKE 7TM REGION DOMAIN-CONTAINING PROTEIN"/>
    <property type="match status" value="1"/>
</dbReference>
<feature type="transmembrane region" description="Helical" evidence="8">
    <location>
        <begin position="495"/>
        <end position="522"/>
    </location>
</feature>
<evidence type="ECO:0000256" key="5">
    <source>
        <dbReference type="ARBA" id="ARBA00022989"/>
    </source>
</evidence>
<dbReference type="InterPro" id="IPR027815">
    <property type="entry name" value="CSC1/OSCA1-like_cyt"/>
</dbReference>
<dbReference type="InParanoid" id="A0A286ULE2"/>
<comment type="caution">
    <text evidence="13">The sequence shown here is derived from an EMBL/GenBank/DDBJ whole genome shotgun (WGS) entry which is preliminary data.</text>
</comment>
<feature type="transmembrane region" description="Helical" evidence="8">
    <location>
        <begin position="663"/>
        <end position="682"/>
    </location>
</feature>
<keyword evidence="14" id="KW-1185">Reference proteome</keyword>
<comment type="similarity">
    <text evidence="2">Belongs to the CSC1 (TC 1.A.17) family.</text>
</comment>
<evidence type="ECO:0000256" key="1">
    <source>
        <dbReference type="ARBA" id="ARBA00004141"/>
    </source>
</evidence>
<evidence type="ECO:0000256" key="4">
    <source>
        <dbReference type="ARBA" id="ARBA00022692"/>
    </source>
</evidence>
<feature type="transmembrane region" description="Helical" evidence="8">
    <location>
        <begin position="145"/>
        <end position="163"/>
    </location>
</feature>
<dbReference type="GO" id="GO:0005227">
    <property type="term" value="F:calcium-activated cation channel activity"/>
    <property type="evidence" value="ECO:0007669"/>
    <property type="project" value="InterPro"/>
</dbReference>
<dbReference type="Pfam" id="PF12621">
    <property type="entry name" value="PHM7_ext"/>
    <property type="match status" value="1"/>
</dbReference>
<feature type="transmembrane region" description="Helical" evidence="8">
    <location>
        <begin position="637"/>
        <end position="657"/>
    </location>
</feature>